<protein>
    <submittedName>
        <fullName evidence="3">Uncharacterized protein</fullName>
    </submittedName>
</protein>
<evidence type="ECO:0000313" key="3">
    <source>
        <dbReference type="EMBL" id="RIJ22149.1"/>
    </source>
</evidence>
<name>A0A399QXV7_9PROT</name>
<organism evidence="3 4">
    <name type="scientific">Henriciella barbarensis</name>
    <dbReference type="NCBI Taxonomy" id="86342"/>
    <lineage>
        <taxon>Bacteria</taxon>
        <taxon>Pseudomonadati</taxon>
        <taxon>Pseudomonadota</taxon>
        <taxon>Alphaproteobacteria</taxon>
        <taxon>Hyphomonadales</taxon>
        <taxon>Hyphomonadaceae</taxon>
        <taxon>Henriciella</taxon>
    </lineage>
</organism>
<sequence>MAEYIFHEPPNDHDFRELLQFICDHGIGRPVGPSGHFEPWSDEAMEAAFAETATSVDKRSIQSWRSGASVPRLDKVRSLAGLITRSADQRTLWLKALIDARRKSLDARKRQATAEKPSSPPTHAPDDPPLRPRNSKWVTTAAAIALAGLTLIGAMFVFSDRDAEASIANIQFCTKENFSTESFTCLETSQSFDENITTLMVTFDLVNVPDGMSFERIWYREGLEFLRKSSFNDEAWPGYTFLNFDRFPEGNYTLRIIVDGKPFTSTFKVGDETGYLAYERD</sequence>
<feature type="transmembrane region" description="Helical" evidence="2">
    <location>
        <begin position="137"/>
        <end position="158"/>
    </location>
</feature>
<gene>
    <name evidence="3" type="ORF">D1224_11340</name>
</gene>
<comment type="caution">
    <text evidence="3">The sequence shown here is derived from an EMBL/GenBank/DDBJ whole genome shotgun (WGS) entry which is preliminary data.</text>
</comment>
<keyword evidence="2" id="KW-0812">Transmembrane</keyword>
<dbReference type="RefSeq" id="WP_119380068.1">
    <property type="nucleotide sequence ID" value="NZ_QWGB01000007.1"/>
</dbReference>
<evidence type="ECO:0000256" key="2">
    <source>
        <dbReference type="SAM" id="Phobius"/>
    </source>
</evidence>
<keyword evidence="4" id="KW-1185">Reference proteome</keyword>
<dbReference type="OrthoDB" id="7627569at2"/>
<dbReference type="Proteomes" id="UP000265431">
    <property type="component" value="Unassembled WGS sequence"/>
</dbReference>
<evidence type="ECO:0000256" key="1">
    <source>
        <dbReference type="SAM" id="MobiDB-lite"/>
    </source>
</evidence>
<proteinExistence type="predicted"/>
<dbReference type="AlphaFoldDB" id="A0A399QXV7"/>
<dbReference type="EMBL" id="QWGB01000007">
    <property type="protein sequence ID" value="RIJ22149.1"/>
    <property type="molecule type" value="Genomic_DNA"/>
</dbReference>
<evidence type="ECO:0000313" key="4">
    <source>
        <dbReference type="Proteomes" id="UP000265431"/>
    </source>
</evidence>
<accession>A0A399QXV7</accession>
<keyword evidence="2" id="KW-0472">Membrane</keyword>
<reference evidence="3 4" key="1">
    <citation type="submission" date="2018-08" db="EMBL/GenBank/DDBJ databases">
        <title>Henriciella mobilis sp. nov., isolated from seawater.</title>
        <authorList>
            <person name="Cheng H."/>
            <person name="Wu Y.-H."/>
            <person name="Xu X.-W."/>
            <person name="Guo L.-L."/>
        </authorList>
    </citation>
    <scope>NUCLEOTIDE SEQUENCE [LARGE SCALE GENOMIC DNA]</scope>
    <source>
        <strain evidence="3 4">CCUG66934</strain>
    </source>
</reference>
<feature type="region of interest" description="Disordered" evidence="1">
    <location>
        <begin position="106"/>
        <end position="133"/>
    </location>
</feature>
<keyword evidence="2" id="KW-1133">Transmembrane helix</keyword>